<dbReference type="InterPro" id="IPR011990">
    <property type="entry name" value="TPR-like_helical_dom_sf"/>
</dbReference>
<comment type="caution">
    <text evidence="1">The sequence shown here is derived from an EMBL/GenBank/DDBJ whole genome shotgun (WGS) entry which is preliminary data.</text>
</comment>
<dbReference type="Gene3D" id="2.170.270.10">
    <property type="entry name" value="SET domain"/>
    <property type="match status" value="1"/>
</dbReference>
<organism evidence="1 2">
    <name type="scientific">Chaetoceros tenuissimus</name>
    <dbReference type="NCBI Taxonomy" id="426638"/>
    <lineage>
        <taxon>Eukaryota</taxon>
        <taxon>Sar</taxon>
        <taxon>Stramenopiles</taxon>
        <taxon>Ochrophyta</taxon>
        <taxon>Bacillariophyta</taxon>
        <taxon>Coscinodiscophyceae</taxon>
        <taxon>Chaetocerotophycidae</taxon>
        <taxon>Chaetocerotales</taxon>
        <taxon>Chaetocerotaceae</taxon>
        <taxon>Chaetoceros</taxon>
    </lineage>
</organism>
<evidence type="ECO:0000313" key="1">
    <source>
        <dbReference type="EMBL" id="GFH55496.1"/>
    </source>
</evidence>
<reference evidence="1 2" key="1">
    <citation type="journal article" date="2021" name="Sci. Rep.">
        <title>The genome of the diatom Chaetoceros tenuissimus carries an ancient integrated fragment of an extant virus.</title>
        <authorList>
            <person name="Hongo Y."/>
            <person name="Kimura K."/>
            <person name="Takaki Y."/>
            <person name="Yoshida Y."/>
            <person name="Baba S."/>
            <person name="Kobayashi G."/>
            <person name="Nagasaki K."/>
            <person name="Hano T."/>
            <person name="Tomaru Y."/>
        </authorList>
    </citation>
    <scope>NUCLEOTIDE SEQUENCE [LARGE SCALE GENOMIC DNA]</scope>
    <source>
        <strain evidence="1 2">NIES-3715</strain>
    </source>
</reference>
<evidence type="ECO:0008006" key="3">
    <source>
        <dbReference type="Google" id="ProtNLM"/>
    </source>
</evidence>
<dbReference type="AlphaFoldDB" id="A0AAD3D0C2"/>
<dbReference type="GO" id="GO:0005634">
    <property type="term" value="C:nucleus"/>
    <property type="evidence" value="ECO:0007669"/>
    <property type="project" value="TreeGrafter"/>
</dbReference>
<dbReference type="Gene3D" id="1.25.40.10">
    <property type="entry name" value="Tetratricopeptide repeat domain"/>
    <property type="match status" value="1"/>
</dbReference>
<protein>
    <recommendedName>
        <fullName evidence="3">SET domain-containing protein</fullName>
    </recommendedName>
</protein>
<accession>A0AAD3D0C2</accession>
<evidence type="ECO:0000313" key="2">
    <source>
        <dbReference type="Proteomes" id="UP001054902"/>
    </source>
</evidence>
<gene>
    <name evidence="1" type="ORF">CTEN210_11972</name>
</gene>
<name>A0AAD3D0C2_9STRA</name>
<dbReference type="EMBL" id="BLLK01000049">
    <property type="protein sequence ID" value="GFH55496.1"/>
    <property type="molecule type" value="Genomic_DNA"/>
</dbReference>
<dbReference type="InterPro" id="IPR050869">
    <property type="entry name" value="H3K4_H4K5_MeTrfase"/>
</dbReference>
<dbReference type="PANTHER" id="PTHR12197">
    <property type="entry name" value="HISTONE-LYSINE N-METHYLTRANSFERASE SMYD"/>
    <property type="match status" value="1"/>
</dbReference>
<proteinExistence type="predicted"/>
<dbReference type="Proteomes" id="UP001054902">
    <property type="component" value="Unassembled WGS sequence"/>
</dbReference>
<dbReference type="InterPro" id="IPR046341">
    <property type="entry name" value="SET_dom_sf"/>
</dbReference>
<dbReference type="CDD" id="cd20071">
    <property type="entry name" value="SET_SMYD"/>
    <property type="match status" value="1"/>
</dbReference>
<dbReference type="PANTHER" id="PTHR12197:SF251">
    <property type="entry name" value="EG:BACR7C10.4 PROTEIN"/>
    <property type="match status" value="1"/>
</dbReference>
<dbReference type="SUPFAM" id="SSF82199">
    <property type="entry name" value="SET domain"/>
    <property type="match status" value="1"/>
</dbReference>
<sequence length="464" mass="52561">MKLSQECSSCICSGCNVVSICNQCNEKDVSVWHRQSGECFALQCLSVCNAALFAGDQELNEVEKAQMIDSSILLAIRTIFRKWFESNFRKDSAALVSSPFPELNWSLYDNLYTTDISGTTEERDHYDIAMNGLCNLIKETLTSHKKDTSWITKELFDDAMGKIIGCGHSVTDLNQSLGCQSIGRTLFFEHSFYNHSCAPNAFLSCNLQSQDEANPKEHICAVEARLHCIKDIEQNDNVCISYIPTSGLDQAERQTKLQQNYGFQCMCEACETKSSRMKDIEALVQVPTDADITTVREMQFQIHQNILELKQKSRESFDMDNFQDEVNSCLMMIAMNKRGIANQNIPQCHEISMENKRLYASALSLIDENEKAIEEYVAFLESVEKVNDIFDPVAVATTRVEYAQTLKKLGNQKEKDELEQAHDELILALGKDHSFTKRIFEMLSNESSQKIGQKRKAMDEIPAP</sequence>
<keyword evidence="2" id="KW-1185">Reference proteome</keyword>